<dbReference type="InterPro" id="IPR050404">
    <property type="entry name" value="Heme-degrading_MO"/>
</dbReference>
<dbReference type="STRING" id="483913.AN935_03760"/>
<evidence type="ECO:0000313" key="4">
    <source>
        <dbReference type="Proteomes" id="UP000032247"/>
    </source>
</evidence>
<dbReference type="GO" id="GO:0004497">
    <property type="term" value="F:monooxygenase activity"/>
    <property type="evidence" value="ECO:0007669"/>
    <property type="project" value="UniProtKB-KW"/>
</dbReference>
<dbReference type="RefSeq" id="WP_043857953.1">
    <property type="nucleotide sequence ID" value="NZ_CP023257.1"/>
</dbReference>
<keyword evidence="2" id="KW-0503">Monooxygenase</keyword>
<dbReference type="PROSITE" id="PS51725">
    <property type="entry name" value="ABM"/>
    <property type="match status" value="1"/>
</dbReference>
<dbReference type="Gene3D" id="3.30.70.100">
    <property type="match status" value="1"/>
</dbReference>
<dbReference type="EMBL" id="CP120576">
    <property type="protein sequence ID" value="WEY84585.1"/>
    <property type="molecule type" value="Genomic_DNA"/>
</dbReference>
<dbReference type="PATRIC" id="fig|1423.173.peg.2601"/>
<dbReference type="PANTHER" id="PTHR34474">
    <property type="entry name" value="SIGNAL TRANSDUCTION PROTEIN TRAP"/>
    <property type="match status" value="1"/>
</dbReference>
<evidence type="ECO:0000259" key="1">
    <source>
        <dbReference type="PROSITE" id="PS51725"/>
    </source>
</evidence>
<evidence type="ECO:0000313" key="3">
    <source>
        <dbReference type="EMBL" id="WEY84585.1"/>
    </source>
</evidence>
<reference evidence="2 4" key="1">
    <citation type="submission" date="2014-12" db="EMBL/GenBank/DDBJ databases">
        <title>Comparative genome analysis of Bacillus coagulans HM-08, Clostridium butyricum HM-68, Bacillus subtilis HM-66 and Bacillus licheniformis BL-09.</title>
        <authorList>
            <person name="Zhang H."/>
        </authorList>
    </citation>
    <scope>NUCLEOTIDE SEQUENCE [LARGE SCALE GENOMIC DNA]</scope>
    <source>
        <strain evidence="2 4">HM-66</strain>
    </source>
</reference>
<gene>
    <name evidence="3" type="primary">hmoA</name>
    <name evidence="3" type="ORF">P5633_20420</name>
    <name evidence="2" type="ORF">SC09_Contig25orf00236</name>
</gene>
<dbReference type="InterPro" id="IPR007138">
    <property type="entry name" value="ABM_dom"/>
</dbReference>
<feature type="domain" description="ABM" evidence="1">
    <location>
        <begin position="2"/>
        <end position="95"/>
    </location>
</feature>
<organism evidence="2 4">
    <name type="scientific">Bacillus subtilis</name>
    <dbReference type="NCBI Taxonomy" id="1423"/>
    <lineage>
        <taxon>Bacteria</taxon>
        <taxon>Bacillati</taxon>
        <taxon>Bacillota</taxon>
        <taxon>Bacilli</taxon>
        <taxon>Bacillales</taxon>
        <taxon>Bacillaceae</taxon>
        <taxon>Bacillus</taxon>
    </lineage>
</organism>
<keyword evidence="2" id="KW-0560">Oxidoreductase</keyword>
<dbReference type="AlphaFoldDB" id="A0A0D1L450"/>
<dbReference type="Proteomes" id="UP001214898">
    <property type="component" value="Chromosome"/>
</dbReference>
<name>A0A0D1L450_BACIU</name>
<dbReference type="EMBL" id="JXBC01000004">
    <property type="protein sequence ID" value="KIU10491.1"/>
    <property type="molecule type" value="Genomic_DNA"/>
</dbReference>
<evidence type="ECO:0000313" key="2">
    <source>
        <dbReference type="EMBL" id="KIU10491.1"/>
    </source>
</evidence>
<reference evidence="3" key="2">
    <citation type="submission" date="2023-03" db="EMBL/GenBank/DDBJ databases">
        <title>Complete genome sequences of 52 Bacillus and Priestia strains isolated from West-African fermentations and 26 reference strains from the DSMZ collection.</title>
        <authorList>
            <person name="Wiedenbein E.S."/>
            <person name="Canoy T.S."/>
            <person name="Hui Y."/>
            <person name="Parkouda C."/>
            <person name="Dawende C."/>
            <person name="Ametefe E."/>
            <person name="Jespersen L."/>
            <person name="Nielsen D.S."/>
        </authorList>
    </citation>
    <scope>NUCLEOTIDE SEQUENCE</scope>
    <source>
        <strain evidence="3">PRO56</strain>
    </source>
</reference>
<dbReference type="Proteomes" id="UP000032247">
    <property type="component" value="Unassembled WGS sequence"/>
</dbReference>
<dbReference type="SUPFAM" id="SSF54909">
    <property type="entry name" value="Dimeric alpha+beta barrel"/>
    <property type="match status" value="1"/>
</dbReference>
<protein>
    <submittedName>
        <fullName evidence="3">Heme-degrading oxygenase HmoA</fullName>
    </submittedName>
    <submittedName>
        <fullName evidence="2">Monooxygenase</fullName>
    </submittedName>
</protein>
<accession>A0A0D1L450</accession>
<proteinExistence type="predicted"/>
<dbReference type="InterPro" id="IPR011008">
    <property type="entry name" value="Dimeric_a/b-barrel"/>
</dbReference>
<sequence length="108" mass="12589">MFVQLRKMTVKEGYADKVIERFSAEGIIEKQEGLIDVTVLEKNVRRGDEEVVVMIRWESEDHWKQWEKSDAHIAGHKANKGKPKPDYLISTEVSMYHVRAVKQGTYNQ</sequence>
<dbReference type="PANTHER" id="PTHR34474:SF1">
    <property type="entry name" value="HEME-DEGRADING MONOOXYGENASE HMOA"/>
    <property type="match status" value="1"/>
</dbReference>
<dbReference type="Pfam" id="PF03992">
    <property type="entry name" value="ABM"/>
    <property type="match status" value="1"/>
</dbReference>